<dbReference type="Pfam" id="PF13489">
    <property type="entry name" value="Methyltransf_23"/>
    <property type="match status" value="1"/>
</dbReference>
<accession>A0A2J6QW69</accession>
<dbReference type="InterPro" id="IPR029063">
    <property type="entry name" value="SAM-dependent_MTases_sf"/>
</dbReference>
<dbReference type="STRING" id="1149755.A0A2J6QW69"/>
<dbReference type="Gene3D" id="3.40.50.150">
    <property type="entry name" value="Vaccinia Virus protein VP39"/>
    <property type="match status" value="1"/>
</dbReference>
<keyword evidence="3" id="KW-1185">Reference proteome</keyword>
<protein>
    <submittedName>
        <fullName evidence="2">S-adenosyl-L-methionine-dependent methyltransferase</fullName>
    </submittedName>
</protein>
<dbReference type="GO" id="GO:0008168">
    <property type="term" value="F:methyltransferase activity"/>
    <property type="evidence" value="ECO:0007669"/>
    <property type="project" value="UniProtKB-KW"/>
</dbReference>
<evidence type="ECO:0000256" key="1">
    <source>
        <dbReference type="ARBA" id="ARBA00022679"/>
    </source>
</evidence>
<reference evidence="2 3" key="1">
    <citation type="submission" date="2016-04" db="EMBL/GenBank/DDBJ databases">
        <title>A degradative enzymes factory behind the ericoid mycorrhizal symbiosis.</title>
        <authorList>
            <consortium name="DOE Joint Genome Institute"/>
            <person name="Martino E."/>
            <person name="Morin E."/>
            <person name="Grelet G."/>
            <person name="Kuo A."/>
            <person name="Kohler A."/>
            <person name="Daghino S."/>
            <person name="Barry K."/>
            <person name="Choi C."/>
            <person name="Cichocki N."/>
            <person name="Clum A."/>
            <person name="Copeland A."/>
            <person name="Hainaut M."/>
            <person name="Haridas S."/>
            <person name="Labutti K."/>
            <person name="Lindquist E."/>
            <person name="Lipzen A."/>
            <person name="Khouja H.-R."/>
            <person name="Murat C."/>
            <person name="Ohm R."/>
            <person name="Olson A."/>
            <person name="Spatafora J."/>
            <person name="Veneault-Fourrey C."/>
            <person name="Henrissat B."/>
            <person name="Grigoriev I."/>
            <person name="Martin F."/>
            <person name="Perotto S."/>
        </authorList>
    </citation>
    <scope>NUCLEOTIDE SEQUENCE [LARGE SCALE GENOMIC DNA]</scope>
    <source>
        <strain evidence="2 3">F</strain>
    </source>
</reference>
<evidence type="ECO:0000313" key="2">
    <source>
        <dbReference type="EMBL" id="PMD30489.1"/>
    </source>
</evidence>
<evidence type="ECO:0000313" key="3">
    <source>
        <dbReference type="Proteomes" id="UP000235786"/>
    </source>
</evidence>
<dbReference type="EMBL" id="KZ613967">
    <property type="protein sequence ID" value="PMD30489.1"/>
    <property type="molecule type" value="Genomic_DNA"/>
</dbReference>
<keyword evidence="1 2" id="KW-0808">Transferase</keyword>
<proteinExistence type="predicted"/>
<dbReference type="SUPFAM" id="SSF53335">
    <property type="entry name" value="S-adenosyl-L-methionine-dependent methyltransferases"/>
    <property type="match status" value="1"/>
</dbReference>
<dbReference type="OrthoDB" id="10017101at2759"/>
<dbReference type="PANTHER" id="PTHR43861">
    <property type="entry name" value="TRANS-ACONITATE 2-METHYLTRANSFERASE-RELATED"/>
    <property type="match status" value="1"/>
</dbReference>
<organism evidence="2 3">
    <name type="scientific">Hyaloscypha variabilis (strain UAMH 11265 / GT02V1 / F)</name>
    <name type="common">Meliniomyces variabilis</name>
    <dbReference type="NCBI Taxonomy" id="1149755"/>
    <lineage>
        <taxon>Eukaryota</taxon>
        <taxon>Fungi</taxon>
        <taxon>Dikarya</taxon>
        <taxon>Ascomycota</taxon>
        <taxon>Pezizomycotina</taxon>
        <taxon>Leotiomycetes</taxon>
        <taxon>Helotiales</taxon>
        <taxon>Hyaloscyphaceae</taxon>
        <taxon>Hyaloscypha</taxon>
        <taxon>Hyaloscypha variabilis</taxon>
    </lineage>
</organism>
<sequence length="207" mass="22934">MQHYALKALLGNLIIRAPLHNPSLILDIGCGTGPVTRELGALYPSAHSIYGIDLSPVPPTSTDASLPNVSFICSDARKLIGLDPRLPTGTADFIFNRLLLCGMTDWPGYVRDVFKMLKPGGWVEMQDFEEMFYLRGEKMDGEKKWRWLREFRRGARGKGMDLDCGRNMRGYMLDAGFVDVDARQFVVAVLEGSGYARDGGGLGVGDW</sequence>
<dbReference type="GO" id="GO:0032259">
    <property type="term" value="P:methylation"/>
    <property type="evidence" value="ECO:0007669"/>
    <property type="project" value="UniProtKB-KW"/>
</dbReference>
<gene>
    <name evidence="2" type="ORF">L207DRAFT_227546</name>
</gene>
<dbReference type="PANTHER" id="PTHR43861:SF3">
    <property type="entry name" value="PUTATIVE (AFU_ORTHOLOGUE AFUA_2G14390)-RELATED"/>
    <property type="match status" value="1"/>
</dbReference>
<name>A0A2J6QW69_HYAVF</name>
<keyword evidence="2" id="KW-0489">Methyltransferase</keyword>
<dbReference type="Proteomes" id="UP000235786">
    <property type="component" value="Unassembled WGS sequence"/>
</dbReference>
<dbReference type="CDD" id="cd02440">
    <property type="entry name" value="AdoMet_MTases"/>
    <property type="match status" value="1"/>
</dbReference>
<dbReference type="AlphaFoldDB" id="A0A2J6QW69"/>